<dbReference type="AlphaFoldDB" id="A0A4Q7IT94"/>
<comment type="similarity">
    <text evidence="1 6">Belongs to the glutaredoxin family.</text>
</comment>
<dbReference type="InterPro" id="IPR002109">
    <property type="entry name" value="Glutaredoxin"/>
</dbReference>
<name>A0A4Q7IT94_9GAMM</name>
<gene>
    <name evidence="8" type="primary">grxC</name>
    <name evidence="8" type="ORF">C1E23_01605</name>
</gene>
<evidence type="ECO:0000256" key="3">
    <source>
        <dbReference type="ARBA" id="ARBA00022982"/>
    </source>
</evidence>
<dbReference type="Gene3D" id="3.40.30.10">
    <property type="entry name" value="Glutaredoxin"/>
    <property type="match status" value="1"/>
</dbReference>
<protein>
    <recommendedName>
        <fullName evidence="6">Glutaredoxin</fullName>
    </recommendedName>
</protein>
<dbReference type="SUPFAM" id="SSF52833">
    <property type="entry name" value="Thioredoxin-like"/>
    <property type="match status" value="1"/>
</dbReference>
<evidence type="ECO:0000256" key="2">
    <source>
        <dbReference type="ARBA" id="ARBA00022448"/>
    </source>
</evidence>
<evidence type="ECO:0000256" key="1">
    <source>
        <dbReference type="ARBA" id="ARBA00007787"/>
    </source>
</evidence>
<dbReference type="CDD" id="cd03418">
    <property type="entry name" value="GRX_GRXb_1_3_like"/>
    <property type="match status" value="1"/>
</dbReference>
<comment type="function">
    <text evidence="6">Has a glutathione-disulfide oxidoreductase activity in the presence of NADPH and glutathione reductase. Reduces low molecular weight disulfides and proteins.</text>
</comment>
<dbReference type="PRINTS" id="PR00160">
    <property type="entry name" value="GLUTAREDOXIN"/>
</dbReference>
<evidence type="ECO:0000259" key="7">
    <source>
        <dbReference type="Pfam" id="PF00462"/>
    </source>
</evidence>
<evidence type="ECO:0000256" key="5">
    <source>
        <dbReference type="ARBA" id="ARBA00023284"/>
    </source>
</evidence>
<keyword evidence="4" id="KW-1015">Disulfide bond</keyword>
<feature type="domain" description="Glutaredoxin" evidence="7">
    <location>
        <begin position="4"/>
        <end position="64"/>
    </location>
</feature>
<evidence type="ECO:0000313" key="8">
    <source>
        <dbReference type="EMBL" id="RZQ54899.1"/>
    </source>
</evidence>
<dbReference type="InterPro" id="IPR011900">
    <property type="entry name" value="GRX_bact"/>
</dbReference>
<evidence type="ECO:0000313" key="9">
    <source>
        <dbReference type="Proteomes" id="UP000291338"/>
    </source>
</evidence>
<organism evidence="8 9">
    <name type="scientific">Pseudoalteromonas phenolica</name>
    <dbReference type="NCBI Taxonomy" id="161398"/>
    <lineage>
        <taxon>Bacteria</taxon>
        <taxon>Pseudomonadati</taxon>
        <taxon>Pseudomonadota</taxon>
        <taxon>Gammaproteobacteria</taxon>
        <taxon>Alteromonadales</taxon>
        <taxon>Pseudoalteromonadaceae</taxon>
        <taxon>Pseudoalteromonas</taxon>
    </lineage>
</organism>
<dbReference type="NCBIfam" id="TIGR02181">
    <property type="entry name" value="GRX_bact"/>
    <property type="match status" value="1"/>
</dbReference>
<dbReference type="RefSeq" id="WP_130253900.1">
    <property type="nucleotide sequence ID" value="NZ_PPSX01000006.1"/>
</dbReference>
<proteinExistence type="inferred from homology"/>
<dbReference type="InterPro" id="IPR014025">
    <property type="entry name" value="Glutaredoxin_subgr"/>
</dbReference>
<dbReference type="GO" id="GO:0034599">
    <property type="term" value="P:cellular response to oxidative stress"/>
    <property type="evidence" value="ECO:0007669"/>
    <property type="project" value="TreeGrafter"/>
</dbReference>
<keyword evidence="6" id="KW-0963">Cytoplasm</keyword>
<evidence type="ECO:0000256" key="6">
    <source>
        <dbReference type="RuleBase" id="RU364065"/>
    </source>
</evidence>
<keyword evidence="5 6" id="KW-0676">Redox-active center</keyword>
<accession>A0A4Q7IT94</accession>
<dbReference type="GO" id="GO:0005737">
    <property type="term" value="C:cytoplasm"/>
    <property type="evidence" value="ECO:0007669"/>
    <property type="project" value="TreeGrafter"/>
</dbReference>
<comment type="caution">
    <text evidence="8">The sequence shown here is derived from an EMBL/GenBank/DDBJ whole genome shotgun (WGS) entry which is preliminary data.</text>
</comment>
<evidence type="ECO:0000256" key="4">
    <source>
        <dbReference type="ARBA" id="ARBA00023157"/>
    </source>
</evidence>
<dbReference type="GO" id="GO:0015038">
    <property type="term" value="F:glutathione disulfide oxidoreductase activity"/>
    <property type="evidence" value="ECO:0007669"/>
    <property type="project" value="UniProtKB-UniRule"/>
</dbReference>
<keyword evidence="2 6" id="KW-0813">Transport</keyword>
<dbReference type="Pfam" id="PF00462">
    <property type="entry name" value="Glutaredoxin"/>
    <property type="match status" value="1"/>
</dbReference>
<dbReference type="InterPro" id="IPR036249">
    <property type="entry name" value="Thioredoxin-like_sf"/>
</dbReference>
<sequence length="83" mass="9614">MANITLFHKDYCPYCKAAKALLDKLDWRYKEIEVSDDQDAFNNMVELSGGRRTVPQLFINDQHIGGFDDFQAYVKKLGKLKRA</sequence>
<dbReference type="PROSITE" id="PS51354">
    <property type="entry name" value="GLUTAREDOXIN_2"/>
    <property type="match status" value="1"/>
</dbReference>
<dbReference type="PROSITE" id="PS00195">
    <property type="entry name" value="GLUTAREDOXIN_1"/>
    <property type="match status" value="1"/>
</dbReference>
<reference evidence="8 9" key="1">
    <citation type="submission" date="2018-01" db="EMBL/GenBank/DDBJ databases">
        <title>Co-occurrence of chitin degradation, pigmentation and bioactivity in marine Pseudoalteromonas.</title>
        <authorList>
            <person name="Paulsen S."/>
            <person name="Gram L."/>
            <person name="Machado H."/>
        </authorList>
    </citation>
    <scope>NUCLEOTIDE SEQUENCE [LARGE SCALE GENOMIC DNA]</scope>
    <source>
        <strain evidence="8 9">S3898</strain>
    </source>
</reference>
<keyword evidence="3 6" id="KW-0249">Electron transport</keyword>
<dbReference type="PANTHER" id="PTHR45694">
    <property type="entry name" value="GLUTAREDOXIN 2"/>
    <property type="match status" value="1"/>
</dbReference>
<dbReference type="InterPro" id="IPR011767">
    <property type="entry name" value="GLR_AS"/>
</dbReference>
<dbReference type="EMBL" id="PPSX01000006">
    <property type="protein sequence ID" value="RZQ54899.1"/>
    <property type="molecule type" value="Genomic_DNA"/>
</dbReference>
<dbReference type="Proteomes" id="UP000291338">
    <property type="component" value="Unassembled WGS sequence"/>
</dbReference>
<dbReference type="GO" id="GO:0045454">
    <property type="term" value="P:cell redox homeostasis"/>
    <property type="evidence" value="ECO:0007669"/>
    <property type="project" value="InterPro"/>
</dbReference>
<dbReference type="PANTHER" id="PTHR45694:SF18">
    <property type="entry name" value="GLUTAREDOXIN-1-RELATED"/>
    <property type="match status" value="1"/>
</dbReference>